<feature type="non-terminal residue" evidence="2">
    <location>
        <position position="1"/>
    </location>
</feature>
<organism evidence="2 3">
    <name type="scientific">Durusdinium trenchii</name>
    <dbReference type="NCBI Taxonomy" id="1381693"/>
    <lineage>
        <taxon>Eukaryota</taxon>
        <taxon>Sar</taxon>
        <taxon>Alveolata</taxon>
        <taxon>Dinophyceae</taxon>
        <taxon>Suessiales</taxon>
        <taxon>Symbiodiniaceae</taxon>
        <taxon>Durusdinium</taxon>
    </lineage>
</organism>
<feature type="chain" id="PRO_5047003690" evidence="1">
    <location>
        <begin position="18"/>
        <end position="170"/>
    </location>
</feature>
<proteinExistence type="predicted"/>
<name>A0ABP0LEC3_9DINO</name>
<protein>
    <submittedName>
        <fullName evidence="2">Uncharacterized protein</fullName>
    </submittedName>
</protein>
<evidence type="ECO:0000313" key="2">
    <source>
        <dbReference type="EMBL" id="CAK9036489.1"/>
    </source>
</evidence>
<reference evidence="2 3" key="1">
    <citation type="submission" date="2024-02" db="EMBL/GenBank/DDBJ databases">
        <authorList>
            <person name="Chen Y."/>
            <person name="Shah S."/>
            <person name="Dougan E. K."/>
            <person name="Thang M."/>
            <person name="Chan C."/>
        </authorList>
    </citation>
    <scope>NUCLEOTIDE SEQUENCE [LARGE SCALE GENOMIC DNA]</scope>
</reference>
<feature type="signal peptide" evidence="1">
    <location>
        <begin position="1"/>
        <end position="17"/>
    </location>
</feature>
<accession>A0ABP0LEC3</accession>
<gene>
    <name evidence="2" type="ORF">CCMP2556_LOCUS20301</name>
</gene>
<sequence length="170" mass="18600">NGSFVVLFVGLLLKVLNRNPGLEERCVTGRCESASHVLRRLCCRSFSRPTKINAFYTKSTQPGDSLRESSYSRKIWFPLGGAWREQERGLDREAGSAGSHGSSGTFENLVHGVAAKEPVTPWEVHLVGPHAEKRATTGSDIFWTNATHSGRSVTSEVIVITSPFRVAGET</sequence>
<keyword evidence="1" id="KW-0732">Signal</keyword>
<dbReference type="Proteomes" id="UP001642484">
    <property type="component" value="Unassembled WGS sequence"/>
</dbReference>
<keyword evidence="3" id="KW-1185">Reference proteome</keyword>
<dbReference type="EMBL" id="CAXAMN010011891">
    <property type="protein sequence ID" value="CAK9036489.1"/>
    <property type="molecule type" value="Genomic_DNA"/>
</dbReference>
<comment type="caution">
    <text evidence="2">The sequence shown here is derived from an EMBL/GenBank/DDBJ whole genome shotgun (WGS) entry which is preliminary data.</text>
</comment>
<evidence type="ECO:0000313" key="3">
    <source>
        <dbReference type="Proteomes" id="UP001642484"/>
    </source>
</evidence>
<evidence type="ECO:0000256" key="1">
    <source>
        <dbReference type="SAM" id="SignalP"/>
    </source>
</evidence>